<dbReference type="Proteomes" id="UP000745764">
    <property type="component" value="Unassembled WGS sequence"/>
</dbReference>
<evidence type="ECO:0000313" key="1">
    <source>
        <dbReference type="EMBL" id="CAD0112753.1"/>
    </source>
</evidence>
<evidence type="ECO:0000313" key="2">
    <source>
        <dbReference type="Proteomes" id="UP000745764"/>
    </source>
</evidence>
<gene>
    <name evidence="1" type="ORF">AWRI4620_LOCUS7008</name>
</gene>
<keyword evidence="2" id="KW-1185">Reference proteome</keyword>
<dbReference type="EMBL" id="CAINUL010000015">
    <property type="protein sequence ID" value="CAD0112753.1"/>
    <property type="molecule type" value="Genomic_DNA"/>
</dbReference>
<accession>A0A9N8PV93</accession>
<dbReference type="AlphaFoldDB" id="A0A9N8PV93"/>
<organism evidence="1 2">
    <name type="scientific">Aureobasidium uvarum</name>
    <dbReference type="NCBI Taxonomy" id="2773716"/>
    <lineage>
        <taxon>Eukaryota</taxon>
        <taxon>Fungi</taxon>
        <taxon>Dikarya</taxon>
        <taxon>Ascomycota</taxon>
        <taxon>Pezizomycotina</taxon>
        <taxon>Dothideomycetes</taxon>
        <taxon>Dothideomycetidae</taxon>
        <taxon>Dothideales</taxon>
        <taxon>Saccotheciaceae</taxon>
        <taxon>Aureobasidium</taxon>
    </lineage>
</organism>
<dbReference type="OrthoDB" id="2018619at2759"/>
<sequence>MTFQNTKATAMEKKKNAVNAFKSWDNFKQWVLVPDTALDRHSHGETGPTWSNEDLDPTPPEKRTWRCKYSLDNPIHGCLIEM</sequence>
<reference evidence="1" key="1">
    <citation type="submission" date="2020-06" db="EMBL/GenBank/DDBJ databases">
        <authorList>
            <person name="Onetto C."/>
        </authorList>
    </citation>
    <scope>NUCLEOTIDE SEQUENCE</scope>
</reference>
<name>A0A9N8PV93_9PEZI</name>
<comment type="caution">
    <text evidence="1">The sequence shown here is derived from an EMBL/GenBank/DDBJ whole genome shotgun (WGS) entry which is preliminary data.</text>
</comment>
<protein>
    <submittedName>
        <fullName evidence="1">Uncharacterized protein</fullName>
    </submittedName>
</protein>
<proteinExistence type="predicted"/>